<feature type="domain" description="HipA-like kinase" evidence="1">
    <location>
        <begin position="6"/>
        <end position="186"/>
    </location>
</feature>
<dbReference type="InterPro" id="IPR046748">
    <property type="entry name" value="HipA_2"/>
</dbReference>
<proteinExistence type="predicted"/>
<protein>
    <recommendedName>
        <fullName evidence="1">HipA-like kinase domain-containing protein</fullName>
    </recommendedName>
</protein>
<name>A0A846JA58_CLOBO</name>
<dbReference type="Pfam" id="PF20613">
    <property type="entry name" value="HipA_2"/>
    <property type="match status" value="1"/>
</dbReference>
<sequence>MKEIEIETFLKPMGEGVTRPALVIGNDYNEYILKNEDVDEDGKLVKYNCMFVNELLAFQIGKFLDVPMPEAVIALIDSTLIEGDPTIRFAYRFKAGKYFGTEKLKQIENNYIDNYRELANMNKPYISKSWNKFFKNIENKKDIPKILAFDLLIANFDRYINTGNILVNREKKDMRNIYAIDHGHAFFGPIWNEYKIDCLGIKQITEEYVAWYCTIILNEIRRSGPFGSGTIFGVLENYVNLEDVQNHSFSDIIIKMRSINENIIREWCNNIPNDWYIDKEMQVIYYTNFLMKQKDTVEQIIQMLANNNAFTNYRGGILRYETCEERNLI</sequence>
<dbReference type="EMBL" id="SWQE01000004">
    <property type="protein sequence ID" value="NFJ08733.1"/>
    <property type="molecule type" value="Genomic_DNA"/>
</dbReference>
<comment type="caution">
    <text evidence="2">The sequence shown here is derived from an EMBL/GenBank/DDBJ whole genome shotgun (WGS) entry which is preliminary data.</text>
</comment>
<dbReference type="Proteomes" id="UP000480039">
    <property type="component" value="Unassembled WGS sequence"/>
</dbReference>
<organism evidence="2 3">
    <name type="scientific">Clostridium botulinum</name>
    <dbReference type="NCBI Taxonomy" id="1491"/>
    <lineage>
        <taxon>Bacteria</taxon>
        <taxon>Bacillati</taxon>
        <taxon>Bacillota</taxon>
        <taxon>Clostridia</taxon>
        <taxon>Eubacteriales</taxon>
        <taxon>Clostridiaceae</taxon>
        <taxon>Clostridium</taxon>
    </lineage>
</organism>
<accession>A0A846JA58</accession>
<evidence type="ECO:0000313" key="3">
    <source>
        <dbReference type="Proteomes" id="UP000480039"/>
    </source>
</evidence>
<evidence type="ECO:0000259" key="1">
    <source>
        <dbReference type="Pfam" id="PF20613"/>
    </source>
</evidence>
<evidence type="ECO:0000313" key="2">
    <source>
        <dbReference type="EMBL" id="NFJ08733.1"/>
    </source>
</evidence>
<gene>
    <name evidence="2" type="ORF">FC871_09640</name>
</gene>
<reference evidence="2 3" key="1">
    <citation type="submission" date="2019-04" db="EMBL/GenBank/DDBJ databases">
        <title>Genome sequencing of Clostridium botulinum Groups I-IV and Clostridium butyricum.</title>
        <authorList>
            <person name="Brunt J."/>
            <person name="Van Vliet A.H.M."/>
            <person name="Stringer S.C."/>
            <person name="Carter A.T."/>
            <person name="Peck M.W."/>
        </authorList>
    </citation>
    <scope>NUCLEOTIDE SEQUENCE [LARGE SCALE GENOMIC DNA]</scope>
    <source>
        <strain evidence="2 3">Colworth BL30</strain>
    </source>
</reference>
<dbReference type="AlphaFoldDB" id="A0A846JA58"/>